<keyword evidence="1" id="KW-1133">Transmembrane helix</keyword>
<evidence type="ECO:0000313" key="3">
    <source>
        <dbReference type="EMBL" id="KOS14176.1"/>
    </source>
</evidence>
<gene>
    <name evidence="3" type="ORF">Malapachy_4278</name>
</gene>
<evidence type="ECO:0000313" key="4">
    <source>
        <dbReference type="Proteomes" id="UP000037751"/>
    </source>
</evidence>
<dbReference type="RefSeq" id="XP_017991808.1">
    <property type="nucleotide sequence ID" value="XM_018138729.1"/>
</dbReference>
<keyword evidence="1" id="KW-0812">Transmembrane</keyword>
<accession>A0A0M8MKA4</accession>
<evidence type="ECO:0000256" key="2">
    <source>
        <dbReference type="SAM" id="SignalP"/>
    </source>
</evidence>
<reference evidence="3 4" key="1">
    <citation type="submission" date="2015-07" db="EMBL/GenBank/DDBJ databases">
        <title>Draft Genome Sequence of Malassezia furfur CBS1878 and Malassezia pachydermatis CBS1879.</title>
        <authorList>
            <person name="Triana S."/>
            <person name="Ohm R."/>
            <person name="Gonzalez A."/>
            <person name="DeCock H."/>
            <person name="Restrepo S."/>
            <person name="Celis A."/>
        </authorList>
    </citation>
    <scope>NUCLEOTIDE SEQUENCE [LARGE SCALE GENOMIC DNA]</scope>
    <source>
        <strain evidence="3 4">CBS 1879</strain>
    </source>
</reference>
<evidence type="ECO:0000256" key="1">
    <source>
        <dbReference type="SAM" id="Phobius"/>
    </source>
</evidence>
<keyword evidence="4" id="KW-1185">Reference proteome</keyword>
<feature type="signal peptide" evidence="2">
    <location>
        <begin position="1"/>
        <end position="17"/>
    </location>
</feature>
<dbReference type="EMBL" id="LGAV01000004">
    <property type="protein sequence ID" value="KOS14176.1"/>
    <property type="molecule type" value="Genomic_DNA"/>
</dbReference>
<keyword evidence="2" id="KW-0732">Signal</keyword>
<dbReference type="VEuPathDB" id="FungiDB:Malapachy_4278"/>
<comment type="caution">
    <text evidence="3">The sequence shown here is derived from an EMBL/GenBank/DDBJ whole genome shotgun (WGS) entry which is preliminary data.</text>
</comment>
<keyword evidence="1" id="KW-0472">Membrane</keyword>
<dbReference type="Proteomes" id="UP000037751">
    <property type="component" value="Unassembled WGS sequence"/>
</dbReference>
<proteinExistence type="predicted"/>
<dbReference type="OrthoDB" id="10437560at2759"/>
<name>A0A0M8MKA4_9BASI</name>
<organism evidence="3 4">
    <name type="scientific">Malassezia pachydermatis</name>
    <dbReference type="NCBI Taxonomy" id="77020"/>
    <lineage>
        <taxon>Eukaryota</taxon>
        <taxon>Fungi</taxon>
        <taxon>Dikarya</taxon>
        <taxon>Basidiomycota</taxon>
        <taxon>Ustilaginomycotina</taxon>
        <taxon>Malasseziomycetes</taxon>
        <taxon>Malasseziales</taxon>
        <taxon>Malasseziaceae</taxon>
        <taxon>Malassezia</taxon>
    </lineage>
</organism>
<feature type="chain" id="PRO_5005818481" evidence="2">
    <location>
        <begin position="18"/>
        <end position="153"/>
    </location>
</feature>
<dbReference type="GeneID" id="28730605"/>
<dbReference type="AlphaFoldDB" id="A0A0M8MKA4"/>
<sequence length="153" mass="14365">MKRFATVLLLLVSVVVAADVSNAVGQGAASVFGDVTKFGGGAVSTVMSGVGQGGSAVASGASQGNTGAQSGLCSGDATCRGEPTVSATNPNQSYNGGVGTIHSAGESAPGASLKSGAAVASTATSSSSKSIPSSVLILSATLAGTIGALAIFL</sequence>
<protein>
    <submittedName>
        <fullName evidence="3">Uncharacterized protein</fullName>
    </submittedName>
</protein>
<feature type="transmembrane region" description="Helical" evidence="1">
    <location>
        <begin position="131"/>
        <end position="152"/>
    </location>
</feature>